<evidence type="ECO:0000259" key="13">
    <source>
        <dbReference type="PROSITE" id="PS50109"/>
    </source>
</evidence>
<feature type="region of interest" description="Disordered" evidence="11">
    <location>
        <begin position="294"/>
        <end position="538"/>
    </location>
</feature>
<dbReference type="CDD" id="cd00082">
    <property type="entry name" value="HisKA"/>
    <property type="match status" value="1"/>
</dbReference>
<organism evidence="14 15">
    <name type="scientific">Brevibacterium rongguiense</name>
    <dbReference type="NCBI Taxonomy" id="2695267"/>
    <lineage>
        <taxon>Bacteria</taxon>
        <taxon>Bacillati</taxon>
        <taxon>Actinomycetota</taxon>
        <taxon>Actinomycetes</taxon>
        <taxon>Micrococcales</taxon>
        <taxon>Brevibacteriaceae</taxon>
        <taxon>Brevibacterium</taxon>
    </lineage>
</organism>
<dbReference type="PANTHER" id="PTHR42878:SF7">
    <property type="entry name" value="SENSOR HISTIDINE KINASE GLRK"/>
    <property type="match status" value="1"/>
</dbReference>
<sequence length="538" mass="56076">MNSFVVLEVRGWLLLVVLLVLAGLAVGAWLWLRRRRRRADAALREQVRTEAEREATAKRNRMLIRLDHELKNPLTALRTSAATVREAVGDGAGAPPEMLPAVRQIDSSSRRVARLLADLRKLADVESRQLDYRRVDTDRLIHQAVEDARTAPGAEDRMIVATVARAPWKLPDVAGEEDLLLSAVLNLLGNALKYSADTDVVELRANEQVIDGYRWVVIEVADTGAGIPVDEQEGVWEELSRGARVRSVAGSGMGLSLVRAIIARHGGSVELFSQEGVGTSVRVLLPVLADDPAREAGAQRAGEQVAPPRSPRDAQRAGRILGTPRRTSKRRLQMVDGQLRDTTTGETFGAPGHQGPGEPSAPSVPVSGGQGASGDQGVFGGGSAPGARAPRAAGPAGHERFAPPPGYGGLGAGAPQAGTAQPGAAQAGTAQPGAPRPASAPVQGTGPGTHVPGPQGEYPRRPAQPPAHLGGPEAPADPGAQGAAAWPGAAVWQGTAPAQPTAPEHGTADQHGTAGQRGTADPHNAADRRGPADGEPRR</sequence>
<reference evidence="14 15" key="1">
    <citation type="submission" date="2020-01" db="EMBL/GenBank/DDBJ databases">
        <authorList>
            <person name="Deng T."/>
        </authorList>
    </citation>
    <scope>NUCLEOTIDE SEQUENCE [LARGE SCALE GENOMIC DNA]</scope>
    <source>
        <strain evidence="14 15">5221</strain>
    </source>
</reference>
<comment type="catalytic activity">
    <reaction evidence="1">
        <text>ATP + protein L-histidine = ADP + protein N-phospho-L-histidine.</text>
        <dbReference type="EC" id="2.7.13.3"/>
    </reaction>
</comment>
<dbReference type="InterPro" id="IPR003594">
    <property type="entry name" value="HATPase_dom"/>
</dbReference>
<evidence type="ECO:0000256" key="2">
    <source>
        <dbReference type="ARBA" id="ARBA00004236"/>
    </source>
</evidence>
<dbReference type="Gene3D" id="3.30.565.10">
    <property type="entry name" value="Histidine kinase-like ATPase, C-terminal domain"/>
    <property type="match status" value="1"/>
</dbReference>
<dbReference type="GO" id="GO:0000155">
    <property type="term" value="F:phosphorelay sensor kinase activity"/>
    <property type="evidence" value="ECO:0007669"/>
    <property type="project" value="InterPro"/>
</dbReference>
<dbReference type="SUPFAM" id="SSF55874">
    <property type="entry name" value="ATPase domain of HSP90 chaperone/DNA topoisomerase II/histidine kinase"/>
    <property type="match status" value="1"/>
</dbReference>
<dbReference type="InterPro" id="IPR005467">
    <property type="entry name" value="His_kinase_dom"/>
</dbReference>
<dbReference type="PANTHER" id="PTHR42878">
    <property type="entry name" value="TWO-COMPONENT HISTIDINE KINASE"/>
    <property type="match status" value="1"/>
</dbReference>
<dbReference type="SUPFAM" id="SSF47384">
    <property type="entry name" value="Homodimeric domain of signal transducing histidine kinase"/>
    <property type="match status" value="1"/>
</dbReference>
<dbReference type="AlphaFoldDB" id="A0A6N9H878"/>
<dbReference type="Gene3D" id="1.10.287.130">
    <property type="match status" value="1"/>
</dbReference>
<comment type="caution">
    <text evidence="14">The sequence shown here is derived from an EMBL/GenBank/DDBJ whole genome shotgun (WGS) entry which is preliminary data.</text>
</comment>
<keyword evidence="12" id="KW-0472">Membrane</keyword>
<dbReference type="SMART" id="SM00388">
    <property type="entry name" value="HisKA"/>
    <property type="match status" value="1"/>
</dbReference>
<feature type="compositionally biased region" description="Low complexity" evidence="11">
    <location>
        <begin position="385"/>
        <end position="396"/>
    </location>
</feature>
<evidence type="ECO:0000256" key="7">
    <source>
        <dbReference type="ARBA" id="ARBA00022777"/>
    </source>
</evidence>
<evidence type="ECO:0000313" key="15">
    <source>
        <dbReference type="Proteomes" id="UP000469215"/>
    </source>
</evidence>
<dbReference type="Pfam" id="PF00512">
    <property type="entry name" value="HisKA"/>
    <property type="match status" value="1"/>
</dbReference>
<feature type="domain" description="Histidine kinase" evidence="13">
    <location>
        <begin position="65"/>
        <end position="289"/>
    </location>
</feature>
<evidence type="ECO:0000256" key="3">
    <source>
        <dbReference type="ARBA" id="ARBA00012438"/>
    </source>
</evidence>
<keyword evidence="9" id="KW-0902">Two-component regulatory system</keyword>
<evidence type="ECO:0000256" key="10">
    <source>
        <dbReference type="ARBA" id="ARBA00039401"/>
    </source>
</evidence>
<keyword evidence="12" id="KW-0812">Transmembrane</keyword>
<dbReference type="GO" id="GO:0007234">
    <property type="term" value="P:osmosensory signaling via phosphorelay pathway"/>
    <property type="evidence" value="ECO:0007669"/>
    <property type="project" value="TreeGrafter"/>
</dbReference>
<dbReference type="GO" id="GO:0005524">
    <property type="term" value="F:ATP binding"/>
    <property type="evidence" value="ECO:0007669"/>
    <property type="project" value="UniProtKB-KW"/>
</dbReference>
<evidence type="ECO:0000256" key="1">
    <source>
        <dbReference type="ARBA" id="ARBA00000085"/>
    </source>
</evidence>
<dbReference type="SMART" id="SM00387">
    <property type="entry name" value="HATPase_c"/>
    <property type="match status" value="1"/>
</dbReference>
<dbReference type="EMBL" id="WWEQ01000043">
    <property type="protein sequence ID" value="MYM20267.1"/>
    <property type="molecule type" value="Genomic_DNA"/>
</dbReference>
<evidence type="ECO:0000256" key="12">
    <source>
        <dbReference type="SAM" id="Phobius"/>
    </source>
</evidence>
<feature type="compositionally biased region" description="Low complexity" evidence="11">
    <location>
        <begin position="470"/>
        <end position="490"/>
    </location>
</feature>
<keyword evidence="12" id="KW-1133">Transmembrane helix</keyword>
<keyword evidence="15" id="KW-1185">Reference proteome</keyword>
<dbReference type="GO" id="GO:0030295">
    <property type="term" value="F:protein kinase activator activity"/>
    <property type="evidence" value="ECO:0007669"/>
    <property type="project" value="TreeGrafter"/>
</dbReference>
<feature type="transmembrane region" description="Helical" evidence="12">
    <location>
        <begin position="12"/>
        <end position="32"/>
    </location>
</feature>
<dbReference type="InterPro" id="IPR004358">
    <property type="entry name" value="Sig_transdc_His_kin-like_C"/>
</dbReference>
<gene>
    <name evidence="14" type="ORF">GSY69_09890</name>
</gene>
<name>A0A6N9H878_9MICO</name>
<keyword evidence="8" id="KW-0067">ATP-binding</keyword>
<dbReference type="Proteomes" id="UP000469215">
    <property type="component" value="Unassembled WGS sequence"/>
</dbReference>
<dbReference type="PROSITE" id="PS50109">
    <property type="entry name" value="HIS_KIN"/>
    <property type="match status" value="1"/>
</dbReference>
<dbReference type="Pfam" id="PF02518">
    <property type="entry name" value="HATPase_c"/>
    <property type="match status" value="1"/>
</dbReference>
<keyword evidence="5" id="KW-0808">Transferase</keyword>
<evidence type="ECO:0000256" key="4">
    <source>
        <dbReference type="ARBA" id="ARBA00022553"/>
    </source>
</evidence>
<dbReference type="RefSeq" id="WP_160953689.1">
    <property type="nucleotide sequence ID" value="NZ_WWEQ01000043.1"/>
</dbReference>
<keyword evidence="7 14" id="KW-0418">Kinase</keyword>
<accession>A0A6N9H878</accession>
<evidence type="ECO:0000256" key="11">
    <source>
        <dbReference type="SAM" id="MobiDB-lite"/>
    </source>
</evidence>
<protein>
    <recommendedName>
        <fullName evidence="10">Sensor-like histidine kinase SenX3</fullName>
        <ecNumber evidence="3">2.7.13.3</ecNumber>
    </recommendedName>
</protein>
<feature type="compositionally biased region" description="Basic and acidic residues" evidence="11">
    <location>
        <begin position="524"/>
        <end position="538"/>
    </location>
</feature>
<feature type="compositionally biased region" description="Low complexity" evidence="11">
    <location>
        <begin position="413"/>
        <end position="437"/>
    </location>
</feature>
<evidence type="ECO:0000313" key="14">
    <source>
        <dbReference type="EMBL" id="MYM20267.1"/>
    </source>
</evidence>
<proteinExistence type="predicted"/>
<dbReference type="GO" id="GO:0005886">
    <property type="term" value="C:plasma membrane"/>
    <property type="evidence" value="ECO:0007669"/>
    <property type="project" value="UniProtKB-SubCell"/>
</dbReference>
<dbReference type="GO" id="GO:0000156">
    <property type="term" value="F:phosphorelay response regulator activity"/>
    <property type="evidence" value="ECO:0007669"/>
    <property type="project" value="TreeGrafter"/>
</dbReference>
<keyword evidence="6" id="KW-0547">Nucleotide-binding</keyword>
<dbReference type="InterPro" id="IPR036097">
    <property type="entry name" value="HisK_dim/P_sf"/>
</dbReference>
<dbReference type="PRINTS" id="PR00344">
    <property type="entry name" value="BCTRLSENSOR"/>
</dbReference>
<comment type="subcellular location">
    <subcellularLocation>
        <location evidence="2">Cell membrane</location>
    </subcellularLocation>
</comment>
<dbReference type="CDD" id="cd00075">
    <property type="entry name" value="HATPase"/>
    <property type="match status" value="1"/>
</dbReference>
<keyword evidence="4" id="KW-0597">Phosphoprotein</keyword>
<dbReference type="InterPro" id="IPR036890">
    <property type="entry name" value="HATPase_C_sf"/>
</dbReference>
<dbReference type="EC" id="2.7.13.3" evidence="3"/>
<evidence type="ECO:0000256" key="6">
    <source>
        <dbReference type="ARBA" id="ARBA00022741"/>
    </source>
</evidence>
<evidence type="ECO:0000256" key="9">
    <source>
        <dbReference type="ARBA" id="ARBA00023012"/>
    </source>
</evidence>
<evidence type="ECO:0000256" key="5">
    <source>
        <dbReference type="ARBA" id="ARBA00022679"/>
    </source>
</evidence>
<dbReference type="InterPro" id="IPR050351">
    <property type="entry name" value="BphY/WalK/GraS-like"/>
</dbReference>
<evidence type="ECO:0000256" key="8">
    <source>
        <dbReference type="ARBA" id="ARBA00022840"/>
    </source>
</evidence>
<dbReference type="InterPro" id="IPR003661">
    <property type="entry name" value="HisK_dim/P_dom"/>
</dbReference>
<feature type="compositionally biased region" description="Gly residues" evidence="11">
    <location>
        <begin position="368"/>
        <end position="384"/>
    </location>
</feature>